<comment type="caution">
    <text evidence="2">The sequence shown here is derived from an EMBL/GenBank/DDBJ whole genome shotgun (WGS) entry which is preliminary data.</text>
</comment>
<proteinExistence type="predicted"/>
<accession>A0AAV1J3V2</accession>
<keyword evidence="3" id="KW-1185">Reference proteome</keyword>
<protein>
    <submittedName>
        <fullName evidence="2">Uncharacterized protein</fullName>
    </submittedName>
</protein>
<reference evidence="2 3" key="1">
    <citation type="submission" date="2023-11" db="EMBL/GenBank/DDBJ databases">
        <authorList>
            <person name="Okamura Y."/>
        </authorList>
    </citation>
    <scope>NUCLEOTIDE SEQUENCE [LARGE SCALE GENOMIC DNA]</scope>
</reference>
<name>A0AAV1J3V2_9NEOP</name>
<gene>
    <name evidence="2" type="ORF">LNINA_LOCUS3939</name>
</gene>
<dbReference type="EMBL" id="CAVLEF010000005">
    <property type="protein sequence ID" value="CAK1544171.1"/>
    <property type="molecule type" value="Genomic_DNA"/>
</dbReference>
<evidence type="ECO:0000256" key="1">
    <source>
        <dbReference type="SAM" id="MobiDB-lite"/>
    </source>
</evidence>
<dbReference type="AlphaFoldDB" id="A0AAV1J3V2"/>
<dbReference type="Proteomes" id="UP001497472">
    <property type="component" value="Unassembled WGS sequence"/>
</dbReference>
<organism evidence="2 3">
    <name type="scientific">Leptosia nina</name>
    <dbReference type="NCBI Taxonomy" id="320188"/>
    <lineage>
        <taxon>Eukaryota</taxon>
        <taxon>Metazoa</taxon>
        <taxon>Ecdysozoa</taxon>
        <taxon>Arthropoda</taxon>
        <taxon>Hexapoda</taxon>
        <taxon>Insecta</taxon>
        <taxon>Pterygota</taxon>
        <taxon>Neoptera</taxon>
        <taxon>Endopterygota</taxon>
        <taxon>Lepidoptera</taxon>
        <taxon>Glossata</taxon>
        <taxon>Ditrysia</taxon>
        <taxon>Papilionoidea</taxon>
        <taxon>Pieridae</taxon>
        <taxon>Pierinae</taxon>
        <taxon>Leptosia</taxon>
    </lineage>
</organism>
<feature type="region of interest" description="Disordered" evidence="1">
    <location>
        <begin position="1"/>
        <end position="23"/>
    </location>
</feature>
<evidence type="ECO:0000313" key="2">
    <source>
        <dbReference type="EMBL" id="CAK1544171.1"/>
    </source>
</evidence>
<evidence type="ECO:0000313" key="3">
    <source>
        <dbReference type="Proteomes" id="UP001497472"/>
    </source>
</evidence>
<sequence length="144" mass="16713">MQEEAPTIASCSRGPDPEEQSNSELNTDFNLFYTASLQFLRNRLQEKAITARQREETQSCCNLQIPEWSRNYVDFRGNKSLSLNEILPYPKSKKSFLSRLINLVKKYKRGRETRISEENEVAKENSPNGHSFCLLPILEEPNDR</sequence>